<dbReference type="Gene3D" id="3.40.430.10">
    <property type="entry name" value="Dihydrofolate Reductase, subunit A"/>
    <property type="match status" value="1"/>
</dbReference>
<evidence type="ECO:0000313" key="3">
    <source>
        <dbReference type="Proteomes" id="UP000035932"/>
    </source>
</evidence>
<name>A0A0J6XIH1_9ACTN</name>
<dbReference type="GO" id="GO:0008703">
    <property type="term" value="F:5-amino-6-(5-phosphoribosylamino)uracil reductase activity"/>
    <property type="evidence" value="ECO:0007669"/>
    <property type="project" value="InterPro"/>
</dbReference>
<keyword evidence="3" id="KW-1185">Reference proteome</keyword>
<feature type="domain" description="Bacterial bifunctional deaminase-reductase C-terminal" evidence="1">
    <location>
        <begin position="3"/>
        <end position="190"/>
    </location>
</feature>
<dbReference type="STRING" id="66430.ACS04_21780"/>
<dbReference type="InterPro" id="IPR050765">
    <property type="entry name" value="Riboflavin_Biosynth_HTPR"/>
</dbReference>
<dbReference type="Proteomes" id="UP000035932">
    <property type="component" value="Unassembled WGS sequence"/>
</dbReference>
<dbReference type="InterPro" id="IPR024072">
    <property type="entry name" value="DHFR-like_dom_sf"/>
</dbReference>
<dbReference type="OrthoDB" id="7342392at2"/>
<dbReference type="EMBL" id="LFML01000085">
    <property type="protein sequence ID" value="KMO95845.1"/>
    <property type="molecule type" value="Genomic_DNA"/>
</dbReference>
<accession>A0A0J6XIH1</accession>
<dbReference type="SUPFAM" id="SSF53597">
    <property type="entry name" value="Dihydrofolate reductase-like"/>
    <property type="match status" value="1"/>
</dbReference>
<dbReference type="RefSeq" id="WP_048478371.1">
    <property type="nucleotide sequence ID" value="NZ_JBIRUD010000021.1"/>
</dbReference>
<protein>
    <submittedName>
        <fullName evidence="2">Deaminase/reductase</fullName>
    </submittedName>
</protein>
<dbReference type="PANTHER" id="PTHR38011">
    <property type="entry name" value="DIHYDROFOLATE REDUCTASE FAMILY PROTEIN (AFU_ORTHOLOGUE AFUA_8G06820)"/>
    <property type="match status" value="1"/>
</dbReference>
<evidence type="ECO:0000259" key="1">
    <source>
        <dbReference type="Pfam" id="PF01872"/>
    </source>
</evidence>
<dbReference type="InterPro" id="IPR002734">
    <property type="entry name" value="RibDG_C"/>
</dbReference>
<sequence>MGKLTLTTFVTLDGVMQAPGGPEEDSAGGFRYGGWLTPFHDEGVGAFTTELFDRAGAFLLGRRTYEIFADYWPKRTDPTDPIASRLNGLPKYVASTTLRNPSWPGTTVIDGEQLQSEIVRIKDGLEEHRELQVHGSGQLAQWLLVRDLVDELNLEVYPVFLGAGRRLFPTGGLPTAYELVASRTTPNGAVILTYRPTGRATFATFG</sequence>
<comment type="caution">
    <text evidence="2">The sequence shown here is derived from an EMBL/GenBank/DDBJ whole genome shotgun (WGS) entry which is preliminary data.</text>
</comment>
<dbReference type="GO" id="GO:0009231">
    <property type="term" value="P:riboflavin biosynthetic process"/>
    <property type="evidence" value="ECO:0007669"/>
    <property type="project" value="InterPro"/>
</dbReference>
<reference evidence="2 3" key="1">
    <citation type="submission" date="2015-06" db="EMBL/GenBank/DDBJ databases">
        <title>Recapitulation of the evolution of biosynthetic gene clusters reveals hidden chemical diversity on bacterial genomes.</title>
        <authorList>
            <person name="Cruz-Morales P."/>
            <person name="Martinez-Guerrero C."/>
            <person name="Morales-Escalante M.A."/>
            <person name="Yanez-Guerra L.A."/>
            <person name="Kopp J.F."/>
            <person name="Feldmann J."/>
            <person name="Ramos-Aboites H.E."/>
            <person name="Barona-Gomez F."/>
        </authorList>
    </citation>
    <scope>NUCLEOTIDE SEQUENCE [LARGE SCALE GENOMIC DNA]</scope>
    <source>
        <strain evidence="2 3">ATCC 31245</strain>
    </source>
</reference>
<dbReference type="Pfam" id="PF01872">
    <property type="entry name" value="RibD_C"/>
    <property type="match status" value="1"/>
</dbReference>
<proteinExistence type="predicted"/>
<evidence type="ECO:0000313" key="2">
    <source>
        <dbReference type="EMBL" id="KMO95845.1"/>
    </source>
</evidence>
<dbReference type="AlphaFoldDB" id="A0A0J6XIH1"/>
<dbReference type="PATRIC" id="fig|66430.4.peg.7212"/>
<dbReference type="PANTHER" id="PTHR38011:SF2">
    <property type="entry name" value="BIFUNCTIONAL DEAMINASE-REDUCTASE DOMAIN PROTEIN"/>
    <property type="match status" value="1"/>
</dbReference>
<organism evidence="2 3">
    <name type="scientific">Streptomyces roseus</name>
    <dbReference type="NCBI Taxonomy" id="66430"/>
    <lineage>
        <taxon>Bacteria</taxon>
        <taxon>Bacillati</taxon>
        <taxon>Actinomycetota</taxon>
        <taxon>Actinomycetes</taxon>
        <taxon>Kitasatosporales</taxon>
        <taxon>Streptomycetaceae</taxon>
        <taxon>Streptomyces</taxon>
    </lineage>
</organism>
<gene>
    <name evidence="2" type="ORF">ACS04_21780</name>
</gene>